<feature type="compositionally biased region" description="Basic and acidic residues" evidence="2">
    <location>
        <begin position="83"/>
        <end position="93"/>
    </location>
</feature>
<comment type="caution">
    <text evidence="3">The sequence shown here is derived from an EMBL/GenBank/DDBJ whole genome shotgun (WGS) entry which is preliminary data.</text>
</comment>
<organism evidence="3 4">
    <name type="scientific">Hansschlegelia zhihuaiae</name>
    <dbReference type="NCBI Taxonomy" id="405005"/>
    <lineage>
        <taxon>Bacteria</taxon>
        <taxon>Pseudomonadati</taxon>
        <taxon>Pseudomonadota</taxon>
        <taxon>Alphaproteobacteria</taxon>
        <taxon>Hyphomicrobiales</taxon>
        <taxon>Methylopilaceae</taxon>
        <taxon>Hansschlegelia</taxon>
    </lineage>
</organism>
<dbReference type="EMBL" id="RYFI01000014">
    <property type="protein sequence ID" value="RXF72099.1"/>
    <property type="molecule type" value="Genomic_DNA"/>
</dbReference>
<proteinExistence type="predicted"/>
<feature type="region of interest" description="Disordered" evidence="2">
    <location>
        <begin position="82"/>
        <end position="104"/>
    </location>
</feature>
<dbReference type="AlphaFoldDB" id="A0A4Q0MGH9"/>
<feature type="coiled-coil region" evidence="1">
    <location>
        <begin position="37"/>
        <end position="71"/>
    </location>
</feature>
<evidence type="ECO:0000313" key="4">
    <source>
        <dbReference type="Proteomes" id="UP000289708"/>
    </source>
</evidence>
<dbReference type="Proteomes" id="UP000289708">
    <property type="component" value="Unassembled WGS sequence"/>
</dbReference>
<sequence>MSASVDQLAGALGAARAAHEKRPDNLRLESAFHAARAAFLEATLKEREEELRIERRRMAGLRAELARLTRDFKARAAALIRKARPEPRRRGEDLGAPLFERVGE</sequence>
<dbReference type="RefSeq" id="WP_128778266.1">
    <property type="nucleotide sequence ID" value="NZ_RYFI01000014.1"/>
</dbReference>
<evidence type="ECO:0000256" key="2">
    <source>
        <dbReference type="SAM" id="MobiDB-lite"/>
    </source>
</evidence>
<name>A0A4Q0MGH9_9HYPH</name>
<evidence type="ECO:0000256" key="1">
    <source>
        <dbReference type="SAM" id="Coils"/>
    </source>
</evidence>
<protein>
    <submittedName>
        <fullName evidence="3">Uncharacterized protein</fullName>
    </submittedName>
</protein>
<keyword evidence="4" id="KW-1185">Reference proteome</keyword>
<accession>A0A4Q0MGH9</accession>
<evidence type="ECO:0000313" key="3">
    <source>
        <dbReference type="EMBL" id="RXF72099.1"/>
    </source>
</evidence>
<keyword evidence="1" id="KW-0175">Coiled coil</keyword>
<reference evidence="3 4" key="1">
    <citation type="submission" date="2018-12" db="EMBL/GenBank/DDBJ databases">
        <title>bacterium Hansschlegelia zhihuaiae S113.</title>
        <authorList>
            <person name="He J."/>
        </authorList>
    </citation>
    <scope>NUCLEOTIDE SEQUENCE [LARGE SCALE GENOMIC DNA]</scope>
    <source>
        <strain evidence="3 4">S 113</strain>
    </source>
</reference>
<gene>
    <name evidence="3" type="ORF">EK403_14920</name>
</gene>
<feature type="region of interest" description="Disordered" evidence="2">
    <location>
        <begin position="1"/>
        <end position="21"/>
    </location>
</feature>